<evidence type="ECO:0000313" key="2">
    <source>
        <dbReference type="EMBL" id="SVC09627.1"/>
    </source>
</evidence>
<feature type="non-terminal residue" evidence="2">
    <location>
        <position position="61"/>
    </location>
</feature>
<dbReference type="EMBL" id="UINC01073326">
    <property type="protein sequence ID" value="SVC09627.1"/>
    <property type="molecule type" value="Genomic_DNA"/>
</dbReference>
<sequence length="61" mass="6711">MNDRELGLGRRITRRDFVQGVAVPVGGSLVLPRWTEALGEDINTDAPSTEDYPPLRTGMRG</sequence>
<dbReference type="AlphaFoldDB" id="A0A382JEG9"/>
<reference evidence="2" key="1">
    <citation type="submission" date="2018-05" db="EMBL/GenBank/DDBJ databases">
        <authorList>
            <person name="Lanie J.A."/>
            <person name="Ng W.-L."/>
            <person name="Kazmierczak K.M."/>
            <person name="Andrzejewski T.M."/>
            <person name="Davidsen T.M."/>
            <person name="Wayne K.J."/>
            <person name="Tettelin H."/>
            <person name="Glass J.I."/>
            <person name="Rusch D."/>
            <person name="Podicherti R."/>
            <person name="Tsui H.-C.T."/>
            <person name="Winkler M.E."/>
        </authorList>
    </citation>
    <scope>NUCLEOTIDE SEQUENCE</scope>
</reference>
<evidence type="ECO:0000256" key="1">
    <source>
        <dbReference type="SAM" id="MobiDB-lite"/>
    </source>
</evidence>
<name>A0A382JEG9_9ZZZZ</name>
<gene>
    <name evidence="2" type="ORF">METZ01_LOCUS262481</name>
</gene>
<proteinExistence type="predicted"/>
<protein>
    <submittedName>
        <fullName evidence="2">Uncharacterized protein</fullName>
    </submittedName>
</protein>
<organism evidence="2">
    <name type="scientific">marine metagenome</name>
    <dbReference type="NCBI Taxonomy" id="408172"/>
    <lineage>
        <taxon>unclassified sequences</taxon>
        <taxon>metagenomes</taxon>
        <taxon>ecological metagenomes</taxon>
    </lineage>
</organism>
<accession>A0A382JEG9</accession>
<feature type="region of interest" description="Disordered" evidence="1">
    <location>
        <begin position="41"/>
        <end position="61"/>
    </location>
</feature>